<gene>
    <name evidence="2" type="ORF">TBRA_LOCUS1984</name>
</gene>
<feature type="compositionally biased region" description="Basic residues" evidence="1">
    <location>
        <begin position="143"/>
        <end position="152"/>
    </location>
</feature>
<accession>A0A6H5I172</accession>
<dbReference type="EMBL" id="CADCXV010000389">
    <property type="protein sequence ID" value="CAB0029968.1"/>
    <property type="molecule type" value="Genomic_DNA"/>
</dbReference>
<feature type="region of interest" description="Disordered" evidence="1">
    <location>
        <begin position="115"/>
        <end position="169"/>
    </location>
</feature>
<proteinExistence type="predicted"/>
<reference evidence="2 3" key="1">
    <citation type="submission" date="2020-02" db="EMBL/GenBank/DDBJ databases">
        <authorList>
            <person name="Ferguson B K."/>
        </authorList>
    </citation>
    <scope>NUCLEOTIDE SEQUENCE [LARGE SCALE GENOMIC DNA]</scope>
</reference>
<evidence type="ECO:0000313" key="2">
    <source>
        <dbReference type="EMBL" id="CAB0029968.1"/>
    </source>
</evidence>
<organism evidence="2 3">
    <name type="scientific">Trichogramma brassicae</name>
    <dbReference type="NCBI Taxonomy" id="86971"/>
    <lineage>
        <taxon>Eukaryota</taxon>
        <taxon>Metazoa</taxon>
        <taxon>Ecdysozoa</taxon>
        <taxon>Arthropoda</taxon>
        <taxon>Hexapoda</taxon>
        <taxon>Insecta</taxon>
        <taxon>Pterygota</taxon>
        <taxon>Neoptera</taxon>
        <taxon>Endopterygota</taxon>
        <taxon>Hymenoptera</taxon>
        <taxon>Apocrita</taxon>
        <taxon>Proctotrupomorpha</taxon>
        <taxon>Chalcidoidea</taxon>
        <taxon>Trichogrammatidae</taxon>
        <taxon>Trichogramma</taxon>
    </lineage>
</organism>
<dbReference type="AlphaFoldDB" id="A0A6H5I172"/>
<dbReference type="Proteomes" id="UP000479190">
    <property type="component" value="Unassembled WGS sequence"/>
</dbReference>
<feature type="compositionally biased region" description="Polar residues" evidence="1">
    <location>
        <begin position="157"/>
        <end position="169"/>
    </location>
</feature>
<sequence length="225" mass="25578">MPRTYRVSYRAHHAPLRNDEEDRIKNGPGARVSLITETFFYSLGIICAAWSRSCSSSSSSSSCRASFDYNFARTSDLRLSLYRESLSLSFDMIKHRHKKNNDAGTLVRGVGGNVSARSRSDLHRSQKNQQQQQQQQQYPPQVVRRRKLRGRSVSRSWPGTPNTQSIVSTTSSEVNIRPCACTVLRQNVLTAIALLHSLCTVQERSKRKNSFATRIFYDTFTKARV</sequence>
<name>A0A6H5I172_9HYME</name>
<keyword evidence="3" id="KW-1185">Reference proteome</keyword>
<protein>
    <submittedName>
        <fullName evidence="2">Uncharacterized protein</fullName>
    </submittedName>
</protein>
<evidence type="ECO:0000313" key="3">
    <source>
        <dbReference type="Proteomes" id="UP000479190"/>
    </source>
</evidence>
<evidence type="ECO:0000256" key="1">
    <source>
        <dbReference type="SAM" id="MobiDB-lite"/>
    </source>
</evidence>